<comment type="caution">
    <text evidence="3">The sequence shown here is derived from an EMBL/GenBank/DDBJ whole genome shotgun (WGS) entry which is preliminary data.</text>
</comment>
<organism evidence="3 4">
    <name type="scientific">Candidatus Acidianus copahuensis</name>
    <dbReference type="NCBI Taxonomy" id="1160895"/>
    <lineage>
        <taxon>Archaea</taxon>
        <taxon>Thermoproteota</taxon>
        <taxon>Thermoprotei</taxon>
        <taxon>Sulfolobales</taxon>
        <taxon>Sulfolobaceae</taxon>
        <taxon>Acidianus</taxon>
    </lineage>
</organism>
<dbReference type="Pfam" id="PF03787">
    <property type="entry name" value="RAMPs"/>
    <property type="match status" value="1"/>
</dbReference>
<evidence type="ECO:0000313" key="3">
    <source>
        <dbReference type="EMBL" id="EZQ01541.1"/>
    </source>
</evidence>
<proteinExistence type="predicted"/>
<protein>
    <recommendedName>
        <fullName evidence="2">CRISPR type III-associated protein domain-containing protein</fullName>
    </recommendedName>
</protein>
<dbReference type="GO" id="GO:0051607">
    <property type="term" value="P:defense response to virus"/>
    <property type="evidence" value="ECO:0007669"/>
    <property type="project" value="UniProtKB-KW"/>
</dbReference>
<dbReference type="OrthoDB" id="43325at2157"/>
<evidence type="ECO:0000313" key="4">
    <source>
        <dbReference type="Proteomes" id="UP000024332"/>
    </source>
</evidence>
<evidence type="ECO:0000259" key="2">
    <source>
        <dbReference type="Pfam" id="PF03787"/>
    </source>
</evidence>
<reference evidence="3 4" key="1">
    <citation type="submission" date="2014-03" db="EMBL/GenBank/DDBJ databases">
        <title>Draft genome sequence of the novel thermoacidophilic archaea Acidianus copahuensis ALE1 strain, isolated from Copahue volcanic area in Neuquen Argentina.</title>
        <authorList>
            <person name="Urbieta M.S."/>
            <person name="Rascovan N."/>
            <person name="Castro C."/>
            <person name="Revale S."/>
            <person name="Giaveno M.A."/>
            <person name="Vazquez M.P."/>
            <person name="Donati E.R."/>
        </authorList>
    </citation>
    <scope>NUCLEOTIDE SEQUENCE [LARGE SCALE GENOMIC DNA]</scope>
    <source>
        <strain evidence="3 4">ALE1</strain>
    </source>
</reference>
<sequence>MTDWKRFEIINLSPILINAGSGNYLRSADFIPASSILGAVMSRFIDSEKWGKEKEEVKLDIHMTDAYPTAKNQYELNPASLVTLYTENQENRSEIRDGIRNLVETIKGRYKWGVNKVRLKKGPRHWYIHGNKVCDLQIERVKTNVLKLDDKLKIAWKAERNGEVKGAIAHLDSIAPGILFAFEATGEDLDKLEDALKEGIFVGSMKSRGYGLIKLKQSESVKQKKEEELGNYTVLDFYGSVNYDYYLKVIDRYKDKILFKSVGVEKRKTLHYDKWVSDYVVKSGSVVVINDYYKDIYTLEEESIREAGSGKIVVNHRVHRL</sequence>
<dbReference type="Proteomes" id="UP000024332">
    <property type="component" value="Unassembled WGS sequence"/>
</dbReference>
<dbReference type="STRING" id="1160895.CM19_13060"/>
<dbReference type="AlphaFoldDB" id="A0A031LJ11"/>
<evidence type="ECO:0000256" key="1">
    <source>
        <dbReference type="ARBA" id="ARBA00023118"/>
    </source>
</evidence>
<dbReference type="RefSeq" id="WP_048100763.1">
    <property type="nucleotide sequence ID" value="NZ_JFZT01000068.1"/>
</dbReference>
<dbReference type="InterPro" id="IPR005537">
    <property type="entry name" value="RAMP_III_fam"/>
</dbReference>
<feature type="domain" description="CRISPR type III-associated protein" evidence="2">
    <location>
        <begin position="12"/>
        <end position="214"/>
    </location>
</feature>
<dbReference type="EMBL" id="JFZT01000068">
    <property type="protein sequence ID" value="EZQ01541.1"/>
    <property type="molecule type" value="Genomic_DNA"/>
</dbReference>
<accession>A0A031LJ11</accession>
<keyword evidence="1" id="KW-0051">Antiviral defense</keyword>
<name>A0A031LJ11_9CREN</name>
<keyword evidence="4" id="KW-1185">Reference proteome</keyword>
<gene>
    <name evidence="3" type="ORF">CM19_13060</name>
</gene>